<keyword evidence="1" id="KW-0812">Transmembrane</keyword>
<feature type="transmembrane region" description="Helical" evidence="1">
    <location>
        <begin position="28"/>
        <end position="47"/>
    </location>
</feature>
<feature type="transmembrane region" description="Helical" evidence="1">
    <location>
        <begin position="191"/>
        <end position="210"/>
    </location>
</feature>
<feature type="transmembrane region" description="Helical" evidence="1">
    <location>
        <begin position="216"/>
        <end position="235"/>
    </location>
</feature>
<feature type="transmembrane region" description="Helical" evidence="1">
    <location>
        <begin position="387"/>
        <end position="411"/>
    </location>
</feature>
<keyword evidence="3" id="KW-1185">Reference proteome</keyword>
<protein>
    <submittedName>
        <fullName evidence="2">ABC transporter permease</fullName>
    </submittedName>
</protein>
<reference evidence="3" key="1">
    <citation type="journal article" date="2019" name="Int. J. Syst. Evol. Microbiol.">
        <title>The Global Catalogue of Microorganisms (GCM) 10K type strain sequencing project: providing services to taxonomists for standard genome sequencing and annotation.</title>
        <authorList>
            <consortium name="The Broad Institute Genomics Platform"/>
            <consortium name="The Broad Institute Genome Sequencing Center for Infectious Disease"/>
            <person name="Wu L."/>
            <person name="Ma J."/>
        </authorList>
    </citation>
    <scope>NUCLEOTIDE SEQUENCE [LARGE SCALE GENOMIC DNA]</scope>
    <source>
        <strain evidence="3">CCM 8931</strain>
    </source>
</reference>
<keyword evidence="1" id="KW-1133">Transmembrane helix</keyword>
<feature type="transmembrane region" description="Helical" evidence="1">
    <location>
        <begin position="164"/>
        <end position="184"/>
    </location>
</feature>
<proteinExistence type="predicted"/>
<sequence length="681" mass="77255">MSIIGFIIFLIAQLGYTGMLRKLGVNKYLSWITAMIVQTLLLYAFAMLNLLPFALKAVILLGVGIEVVRIALLFFKRGQLAFEGIHYFDIWMLAIGIILGKVLYASPLLHYDNYSHWALIVKFLLFQGHLPTAAEPLITFTSYPPATALFITQFVSWVGFSGGAMLLGQFLLIWASFYAIFAVLRDRSRALNAFTLCFVISITNVFNIAIRMNNLLVDFILPIVTAAGIAGVYAYREHPKLQVFTAAIFSAELLLIKNSGAMYVVMIGCYLFYVLMKQPTGHWLKRCGKSLGWTALSMSAGYLPFFWWNQHVHATFAAVSKHQISTQAYKHQLAGESSTVIMKIGHKFLQQILSLNSLSTRGVLLINLSLLIAWIVIRLFMHKKNNLLATLIALDISFIAYYISVFAMYIVSMPYAEAILLDGCERYLSSMVILNLMLGAMALVVAMDRAYFEQRISKRSLRSFHSIITKNMYQILALGLMIFSVILMFSEINGIQYNNTLGKEELPVQLPKLAPQTTTLNHTKILLVDPHVNDVNDYFTGYVGRYYFLSDKVVGQENFMLSKKAFRTALNQYQYVVIPEWHRTFTKMAWQVYHQRLKTGIFKVTPTTLHRVKNSPWRSSILGTNRQAAISTSIQRSVTYVQALVLTTKLVAGIFSLIQLLLRMPRPTSNFEAHWLNSKWL</sequence>
<feature type="transmembrane region" description="Helical" evidence="1">
    <location>
        <begin position="362"/>
        <end position="380"/>
    </location>
</feature>
<evidence type="ECO:0000313" key="3">
    <source>
        <dbReference type="Proteomes" id="UP001597188"/>
    </source>
</evidence>
<feature type="transmembrane region" description="Helical" evidence="1">
    <location>
        <begin position="53"/>
        <end position="75"/>
    </location>
</feature>
<accession>A0ABW4C2N0</accession>
<feature type="transmembrane region" description="Helical" evidence="1">
    <location>
        <begin position="255"/>
        <end position="276"/>
    </location>
</feature>
<evidence type="ECO:0000313" key="2">
    <source>
        <dbReference type="EMBL" id="MFD1421783.1"/>
    </source>
</evidence>
<gene>
    <name evidence="2" type="ORF">ACFQ5L_12625</name>
</gene>
<name>A0ABW4C2N0_9LACO</name>
<feature type="transmembrane region" description="Helical" evidence="1">
    <location>
        <begin position="472"/>
        <end position="490"/>
    </location>
</feature>
<evidence type="ECO:0000256" key="1">
    <source>
        <dbReference type="SAM" id="Phobius"/>
    </source>
</evidence>
<feature type="transmembrane region" description="Helical" evidence="1">
    <location>
        <begin position="431"/>
        <end position="451"/>
    </location>
</feature>
<dbReference type="RefSeq" id="WP_223876744.1">
    <property type="nucleotide sequence ID" value="NZ_BJDL01000005.1"/>
</dbReference>
<comment type="caution">
    <text evidence="2">The sequence shown here is derived from an EMBL/GenBank/DDBJ whole genome shotgun (WGS) entry which is preliminary data.</text>
</comment>
<dbReference type="EMBL" id="JBHTOJ010000046">
    <property type="protein sequence ID" value="MFD1421783.1"/>
    <property type="molecule type" value="Genomic_DNA"/>
</dbReference>
<keyword evidence="1" id="KW-0472">Membrane</keyword>
<dbReference type="Proteomes" id="UP001597188">
    <property type="component" value="Unassembled WGS sequence"/>
</dbReference>
<feature type="transmembrane region" description="Helical" evidence="1">
    <location>
        <begin position="87"/>
        <end position="105"/>
    </location>
</feature>
<organism evidence="2 3">
    <name type="scientific">Lactiplantibacillus songbeiensis</name>
    <dbReference type="NCBI Taxonomy" id="2559920"/>
    <lineage>
        <taxon>Bacteria</taxon>
        <taxon>Bacillati</taxon>
        <taxon>Bacillota</taxon>
        <taxon>Bacilli</taxon>
        <taxon>Lactobacillales</taxon>
        <taxon>Lactobacillaceae</taxon>
        <taxon>Lactiplantibacillus</taxon>
    </lineage>
</organism>